<feature type="transmembrane region" description="Helical" evidence="1">
    <location>
        <begin position="6"/>
        <end position="23"/>
    </location>
</feature>
<accession>A0ABS8N0J1</accession>
<evidence type="ECO:0000313" key="3">
    <source>
        <dbReference type="Proteomes" id="UP001165422"/>
    </source>
</evidence>
<proteinExistence type="predicted"/>
<keyword evidence="1" id="KW-0812">Transmembrane</keyword>
<keyword evidence="1" id="KW-0472">Membrane</keyword>
<gene>
    <name evidence="2" type="ORF">LN736_00300</name>
</gene>
<dbReference type="RefSeq" id="WP_150359005.1">
    <property type="nucleotide sequence ID" value="NZ_JAJJPB010000001.1"/>
</dbReference>
<protein>
    <submittedName>
        <fullName evidence="2">YtxH domain-containing protein</fullName>
    </submittedName>
</protein>
<evidence type="ECO:0000256" key="1">
    <source>
        <dbReference type="SAM" id="Phobius"/>
    </source>
</evidence>
<evidence type="ECO:0000313" key="2">
    <source>
        <dbReference type="EMBL" id="MCC9293314.1"/>
    </source>
</evidence>
<dbReference type="EMBL" id="JAJJPB010000001">
    <property type="protein sequence ID" value="MCC9293314.1"/>
    <property type="molecule type" value="Genomic_DNA"/>
</dbReference>
<sequence length="50" mass="5598">MHGKFIAGAIIGAAVGMMVMPELGGSNRRKIKRVSRHLKDTADEMMNWRK</sequence>
<name>A0ABS8N0J1_9CLOT</name>
<organism evidence="2 3">
    <name type="scientific">Clostridium aromativorans</name>
    <dbReference type="NCBI Taxonomy" id="2836848"/>
    <lineage>
        <taxon>Bacteria</taxon>
        <taxon>Bacillati</taxon>
        <taxon>Bacillota</taxon>
        <taxon>Clostridia</taxon>
        <taxon>Eubacteriales</taxon>
        <taxon>Clostridiaceae</taxon>
        <taxon>Clostridium</taxon>
    </lineage>
</organism>
<comment type="caution">
    <text evidence="2">The sequence shown here is derived from an EMBL/GenBank/DDBJ whole genome shotgun (WGS) entry which is preliminary data.</text>
</comment>
<reference evidence="2" key="1">
    <citation type="submission" date="2021-11" db="EMBL/GenBank/DDBJ databases">
        <authorList>
            <person name="Qingchun L."/>
            <person name="Dong Z."/>
            <person name="Zongwei Q."/>
            <person name="Jia Z."/>
            <person name="Duotao L."/>
        </authorList>
    </citation>
    <scope>NUCLEOTIDE SEQUENCE</scope>
    <source>
        <strain evidence="2">WLY-B-L2</strain>
    </source>
</reference>
<keyword evidence="1" id="KW-1133">Transmembrane helix</keyword>
<keyword evidence="3" id="KW-1185">Reference proteome</keyword>
<dbReference type="Proteomes" id="UP001165422">
    <property type="component" value="Unassembled WGS sequence"/>
</dbReference>